<dbReference type="EMBL" id="UGPB01000001">
    <property type="protein sequence ID" value="STY28589.1"/>
    <property type="molecule type" value="Genomic_DNA"/>
</dbReference>
<organism evidence="1 2">
    <name type="scientific">Legionella wadsworthii</name>
    <dbReference type="NCBI Taxonomy" id="28088"/>
    <lineage>
        <taxon>Bacteria</taxon>
        <taxon>Pseudomonadati</taxon>
        <taxon>Pseudomonadota</taxon>
        <taxon>Gammaproteobacteria</taxon>
        <taxon>Legionellales</taxon>
        <taxon>Legionellaceae</taxon>
        <taxon>Legionella</taxon>
    </lineage>
</organism>
<sequence>MPFKSITNSTALCDKIENFLSLAKFIVPSITLDIMFHVNLLLLQENPIFENKSIITNNLSDLKKIWIMPC</sequence>
<dbReference type="AlphaFoldDB" id="A0A378LRY3"/>
<evidence type="ECO:0000313" key="2">
    <source>
        <dbReference type="Proteomes" id="UP000255297"/>
    </source>
</evidence>
<evidence type="ECO:0000313" key="1">
    <source>
        <dbReference type="EMBL" id="STY28589.1"/>
    </source>
</evidence>
<protein>
    <submittedName>
        <fullName evidence="1">Uncharacterized protein</fullName>
    </submittedName>
</protein>
<dbReference type="Proteomes" id="UP000255297">
    <property type="component" value="Unassembled WGS sequence"/>
</dbReference>
<name>A0A378LRY3_9GAMM</name>
<reference evidence="1 2" key="1">
    <citation type="submission" date="2018-06" db="EMBL/GenBank/DDBJ databases">
        <authorList>
            <consortium name="Pathogen Informatics"/>
            <person name="Doyle S."/>
        </authorList>
    </citation>
    <scope>NUCLEOTIDE SEQUENCE [LARGE SCALE GENOMIC DNA]</scope>
    <source>
        <strain evidence="1 2">NCTC11532</strain>
    </source>
</reference>
<keyword evidence="2" id="KW-1185">Reference proteome</keyword>
<accession>A0A378LRY3</accession>
<proteinExistence type="predicted"/>
<gene>
    <name evidence="1" type="ORF">NCTC11532_00764</name>
</gene>